<dbReference type="InterPro" id="IPR036866">
    <property type="entry name" value="RibonucZ/Hydroxyglut_hydro"/>
</dbReference>
<protein>
    <submittedName>
        <fullName evidence="6">MBL fold metallo-hydrolase</fullName>
    </submittedName>
</protein>
<dbReference type="SUPFAM" id="SSF56281">
    <property type="entry name" value="Metallo-hydrolase/oxidoreductase"/>
    <property type="match status" value="1"/>
</dbReference>
<dbReference type="CDD" id="cd06262">
    <property type="entry name" value="metallo-hydrolase-like_MBL-fold"/>
    <property type="match status" value="1"/>
</dbReference>
<dbReference type="InterPro" id="IPR001279">
    <property type="entry name" value="Metallo-B-lactamas"/>
</dbReference>
<dbReference type="GO" id="GO:0016787">
    <property type="term" value="F:hydrolase activity"/>
    <property type="evidence" value="ECO:0007669"/>
    <property type="project" value="UniProtKB-KW"/>
</dbReference>
<dbReference type="PANTHER" id="PTHR46233">
    <property type="entry name" value="HYDROXYACYLGLUTATHIONE HYDROLASE GLOC"/>
    <property type="match status" value="1"/>
</dbReference>
<evidence type="ECO:0000256" key="2">
    <source>
        <dbReference type="ARBA" id="ARBA00022723"/>
    </source>
</evidence>
<name>A0A831YB20_9AQUI</name>
<evidence type="ECO:0000259" key="5">
    <source>
        <dbReference type="SMART" id="SM00849"/>
    </source>
</evidence>
<dbReference type="SMART" id="SM00849">
    <property type="entry name" value="Lactamase_B"/>
    <property type="match status" value="1"/>
</dbReference>
<evidence type="ECO:0000256" key="3">
    <source>
        <dbReference type="ARBA" id="ARBA00022801"/>
    </source>
</evidence>
<gene>
    <name evidence="6" type="ORF">ENO34_02495</name>
</gene>
<sequence length="182" mass="20114">PGAEGDRILKEVESLNVKAIIATHGHLDHVGQVGFLKEKLKVPFYMNQKDEFLINNDIFPGFAFMLKATKCPPPDYSIKEGDVLKFGTLEFSVIDTPGHTPGSVCFYNQKEKMLISGDTLFAGSVGRVDLPGGNGQDMDKSLKKLMELPEDTVVYPGHGGKTTIGREKRTNPFITGVFRLKW</sequence>
<dbReference type="GO" id="GO:0046872">
    <property type="term" value="F:metal ion binding"/>
    <property type="evidence" value="ECO:0007669"/>
    <property type="project" value="UniProtKB-KW"/>
</dbReference>
<keyword evidence="2" id="KW-0479">Metal-binding</keyword>
<evidence type="ECO:0000313" key="6">
    <source>
        <dbReference type="EMBL" id="HEV09252.1"/>
    </source>
</evidence>
<keyword evidence="4" id="KW-0862">Zinc</keyword>
<organism evidence="6">
    <name type="scientific">Sulfurihydrogenibium azorense</name>
    <dbReference type="NCBI Taxonomy" id="309806"/>
    <lineage>
        <taxon>Bacteria</taxon>
        <taxon>Pseudomonadati</taxon>
        <taxon>Aquificota</taxon>
        <taxon>Aquificia</taxon>
        <taxon>Aquificales</taxon>
        <taxon>Hydrogenothermaceae</taxon>
        <taxon>Sulfurihydrogenibium</taxon>
    </lineage>
</organism>
<dbReference type="Gene3D" id="3.60.15.10">
    <property type="entry name" value="Ribonuclease Z/Hydroxyacylglutathione hydrolase-like"/>
    <property type="match status" value="1"/>
</dbReference>
<keyword evidence="3" id="KW-0378">Hydrolase</keyword>
<dbReference type="Proteomes" id="UP000885621">
    <property type="component" value="Unassembled WGS sequence"/>
</dbReference>
<reference evidence="6" key="1">
    <citation type="journal article" date="2020" name="mSystems">
        <title>Genome- and Community-Level Interaction Insights into Carbon Utilization and Element Cycling Functions of Hydrothermarchaeota in Hydrothermal Sediment.</title>
        <authorList>
            <person name="Zhou Z."/>
            <person name="Liu Y."/>
            <person name="Xu W."/>
            <person name="Pan J."/>
            <person name="Luo Z.H."/>
            <person name="Li M."/>
        </authorList>
    </citation>
    <scope>NUCLEOTIDE SEQUENCE [LARGE SCALE GENOMIC DNA]</scope>
    <source>
        <strain evidence="6">SpSt-1257</strain>
    </source>
</reference>
<dbReference type="EMBL" id="DSFC01000144">
    <property type="protein sequence ID" value="HEV09252.1"/>
    <property type="molecule type" value="Genomic_DNA"/>
</dbReference>
<dbReference type="InterPro" id="IPR051453">
    <property type="entry name" value="MBL_Glyoxalase_II"/>
</dbReference>
<evidence type="ECO:0000256" key="4">
    <source>
        <dbReference type="ARBA" id="ARBA00022833"/>
    </source>
</evidence>
<feature type="domain" description="Metallo-beta-lactamase" evidence="5">
    <location>
        <begin position="6"/>
        <end position="158"/>
    </location>
</feature>
<dbReference type="Pfam" id="PF00753">
    <property type="entry name" value="Lactamase_B"/>
    <property type="match status" value="1"/>
</dbReference>
<evidence type="ECO:0000256" key="1">
    <source>
        <dbReference type="ARBA" id="ARBA00001947"/>
    </source>
</evidence>
<comment type="cofactor">
    <cofactor evidence="1">
        <name>Zn(2+)</name>
        <dbReference type="ChEBI" id="CHEBI:29105"/>
    </cofactor>
</comment>
<accession>A0A831YB20</accession>
<comment type="caution">
    <text evidence="6">The sequence shown here is derived from an EMBL/GenBank/DDBJ whole genome shotgun (WGS) entry which is preliminary data.</text>
</comment>
<dbReference type="PANTHER" id="PTHR46233:SF3">
    <property type="entry name" value="HYDROXYACYLGLUTATHIONE HYDROLASE GLOC"/>
    <property type="match status" value="1"/>
</dbReference>
<feature type="non-terminal residue" evidence="6">
    <location>
        <position position="1"/>
    </location>
</feature>
<proteinExistence type="predicted"/>
<dbReference type="AlphaFoldDB" id="A0A831YB20"/>